<protein>
    <submittedName>
        <fullName evidence="1">Uncharacterized protein</fullName>
    </submittedName>
</protein>
<keyword evidence="2" id="KW-1185">Reference proteome</keyword>
<organism evidence="1 2">
    <name type="scientific">Sediminibacillus halophilus</name>
    <dbReference type="NCBI Taxonomy" id="482461"/>
    <lineage>
        <taxon>Bacteria</taxon>
        <taxon>Bacillati</taxon>
        <taxon>Bacillota</taxon>
        <taxon>Bacilli</taxon>
        <taxon>Bacillales</taxon>
        <taxon>Bacillaceae</taxon>
        <taxon>Sediminibacillus</taxon>
    </lineage>
</organism>
<dbReference type="Proteomes" id="UP000182347">
    <property type="component" value="Unassembled WGS sequence"/>
</dbReference>
<dbReference type="AlphaFoldDB" id="A0A1G9P2U6"/>
<sequence>MLFLTATTARELEHINNILETEGNPRDSERVTY</sequence>
<dbReference type="EMBL" id="FNHF01000001">
    <property type="protein sequence ID" value="SDL93024.1"/>
    <property type="molecule type" value="Genomic_DNA"/>
</dbReference>
<dbReference type="STRING" id="482461.SAMN05216244_1262"/>
<name>A0A1G9P2U6_9BACI</name>
<accession>A0A1G9P2U6</accession>
<gene>
    <name evidence="1" type="ORF">SAMN05216244_1262</name>
</gene>
<reference evidence="2" key="1">
    <citation type="submission" date="2016-10" db="EMBL/GenBank/DDBJ databases">
        <authorList>
            <person name="Varghese N."/>
            <person name="Submissions S."/>
        </authorList>
    </citation>
    <scope>NUCLEOTIDE SEQUENCE [LARGE SCALE GENOMIC DNA]</scope>
    <source>
        <strain evidence="2">CGMCC 1.6199</strain>
    </source>
</reference>
<evidence type="ECO:0000313" key="1">
    <source>
        <dbReference type="EMBL" id="SDL93024.1"/>
    </source>
</evidence>
<proteinExistence type="predicted"/>
<evidence type="ECO:0000313" key="2">
    <source>
        <dbReference type="Proteomes" id="UP000182347"/>
    </source>
</evidence>